<evidence type="ECO:0000259" key="6">
    <source>
        <dbReference type="Pfam" id="PF25151"/>
    </source>
</evidence>
<dbReference type="PANTHER" id="PTHR14387">
    <property type="entry name" value="THADA/DEATH RECEPTOR INTERACTING PROTEIN"/>
    <property type="match status" value="1"/>
</dbReference>
<dbReference type="Proteomes" id="UP000250235">
    <property type="component" value="Unassembled WGS sequence"/>
</dbReference>
<dbReference type="GO" id="GO:0030488">
    <property type="term" value="P:tRNA methylation"/>
    <property type="evidence" value="ECO:0007669"/>
    <property type="project" value="TreeGrafter"/>
</dbReference>
<keyword evidence="2" id="KW-0819">tRNA processing</keyword>
<gene>
    <name evidence="7" type="ORF">F511_02305</name>
</gene>
<comment type="similarity">
    <text evidence="1">Belongs to the THADA family.</text>
</comment>
<dbReference type="GO" id="GO:0005829">
    <property type="term" value="C:cytosol"/>
    <property type="evidence" value="ECO:0007669"/>
    <property type="project" value="TreeGrafter"/>
</dbReference>
<evidence type="ECO:0000259" key="4">
    <source>
        <dbReference type="Pfam" id="PF10350"/>
    </source>
</evidence>
<dbReference type="Pfam" id="PF10350">
    <property type="entry name" value="DUF2428"/>
    <property type="match status" value="1"/>
</dbReference>
<keyword evidence="8" id="KW-1185">Reference proteome</keyword>
<dbReference type="InterPro" id="IPR056843">
    <property type="entry name" value="THADA-like_TPR"/>
</dbReference>
<dbReference type="InterPro" id="IPR019442">
    <property type="entry name" value="THADA/TRM732_DUF2428"/>
</dbReference>
<feature type="domain" description="tRNA (32-2'-O)-methyltransferase regulator THADA-like C-terminal TPR repeats region" evidence="6">
    <location>
        <begin position="1366"/>
        <end position="1536"/>
    </location>
</feature>
<evidence type="ECO:0000256" key="3">
    <source>
        <dbReference type="SAM" id="MobiDB-lite"/>
    </source>
</evidence>
<protein>
    <submittedName>
        <fullName evidence="7">Thyroid adenoma-associated protein</fullName>
    </submittedName>
</protein>
<evidence type="ECO:0000313" key="7">
    <source>
        <dbReference type="EMBL" id="KZV45645.1"/>
    </source>
</evidence>
<dbReference type="OrthoDB" id="73997at2759"/>
<proteinExistence type="inferred from homology"/>
<accession>A0A2Z7CG11</accession>
<dbReference type="Pfam" id="PF25150">
    <property type="entry name" value="TPR_Trm732"/>
    <property type="match status" value="1"/>
</dbReference>
<reference evidence="7 8" key="1">
    <citation type="journal article" date="2015" name="Proc. Natl. Acad. Sci. U.S.A.">
        <title>The resurrection genome of Boea hygrometrica: A blueprint for survival of dehydration.</title>
        <authorList>
            <person name="Xiao L."/>
            <person name="Yang G."/>
            <person name="Zhang L."/>
            <person name="Yang X."/>
            <person name="Zhao S."/>
            <person name="Ji Z."/>
            <person name="Zhou Q."/>
            <person name="Hu M."/>
            <person name="Wang Y."/>
            <person name="Chen M."/>
            <person name="Xu Y."/>
            <person name="Jin H."/>
            <person name="Xiao X."/>
            <person name="Hu G."/>
            <person name="Bao F."/>
            <person name="Hu Y."/>
            <person name="Wan P."/>
            <person name="Li L."/>
            <person name="Deng X."/>
            <person name="Kuang T."/>
            <person name="Xiang C."/>
            <person name="Zhu J.K."/>
            <person name="Oliver M.J."/>
            <person name="He Y."/>
        </authorList>
    </citation>
    <scope>NUCLEOTIDE SEQUENCE [LARGE SCALE GENOMIC DNA]</scope>
    <source>
        <strain evidence="8">cv. XS01</strain>
    </source>
</reference>
<organism evidence="7 8">
    <name type="scientific">Dorcoceras hygrometricum</name>
    <dbReference type="NCBI Taxonomy" id="472368"/>
    <lineage>
        <taxon>Eukaryota</taxon>
        <taxon>Viridiplantae</taxon>
        <taxon>Streptophyta</taxon>
        <taxon>Embryophyta</taxon>
        <taxon>Tracheophyta</taxon>
        <taxon>Spermatophyta</taxon>
        <taxon>Magnoliopsida</taxon>
        <taxon>eudicotyledons</taxon>
        <taxon>Gunneridae</taxon>
        <taxon>Pentapetalae</taxon>
        <taxon>asterids</taxon>
        <taxon>lamiids</taxon>
        <taxon>Lamiales</taxon>
        <taxon>Gesneriaceae</taxon>
        <taxon>Didymocarpoideae</taxon>
        <taxon>Trichosporeae</taxon>
        <taxon>Loxocarpinae</taxon>
        <taxon>Dorcoceras</taxon>
    </lineage>
</organism>
<evidence type="ECO:0000313" key="8">
    <source>
        <dbReference type="Proteomes" id="UP000250235"/>
    </source>
</evidence>
<evidence type="ECO:0000259" key="5">
    <source>
        <dbReference type="Pfam" id="PF25150"/>
    </source>
</evidence>
<feature type="region of interest" description="Disordered" evidence="3">
    <location>
        <begin position="1281"/>
        <end position="1307"/>
    </location>
</feature>
<dbReference type="InterPro" id="IPR016024">
    <property type="entry name" value="ARM-type_fold"/>
</dbReference>
<dbReference type="SUPFAM" id="SSF48371">
    <property type="entry name" value="ARM repeat"/>
    <property type="match status" value="1"/>
</dbReference>
<evidence type="ECO:0000256" key="2">
    <source>
        <dbReference type="ARBA" id="ARBA00022694"/>
    </source>
</evidence>
<dbReference type="EMBL" id="KQ996030">
    <property type="protein sequence ID" value="KZV45645.1"/>
    <property type="molecule type" value="Genomic_DNA"/>
</dbReference>
<dbReference type="InterPro" id="IPR056842">
    <property type="entry name" value="THADA-like_TPR_C"/>
</dbReference>
<feature type="domain" description="DUF2428" evidence="4">
    <location>
        <begin position="1037"/>
        <end position="1364"/>
    </location>
</feature>
<dbReference type="PANTHER" id="PTHR14387:SF0">
    <property type="entry name" value="DUF2428 DOMAIN-CONTAINING PROTEIN"/>
    <property type="match status" value="1"/>
</dbReference>
<evidence type="ECO:0000256" key="1">
    <source>
        <dbReference type="ARBA" id="ARBA00010409"/>
    </source>
</evidence>
<dbReference type="InterPro" id="IPR051954">
    <property type="entry name" value="tRNA_methyltransferase_THADA"/>
</dbReference>
<name>A0A2Z7CG11_9LAMI</name>
<sequence length="2130" mass="241086">MSAKWRALQHRHRYTYNAVVFPQHFIQALNQTSRSSAFFLELKHLISLNSTYLQLEHVKNVASAFLKLLSDPTSEENIVSSAVKLYLEILFLENSLPLHRTLASALTKCKTFQSLIEACFRQLCELYGRRDNVGYGKRFCVSRVALSMMSTPKLGYLVEVVEQCAVSVGLDVVSGLNSVVSEMNEWSRPSPLVMEQCQEALSCMYYLLQRFPAKFRTIIDGSNLVNRGVLEMAFMTILTILKSQAFSRDCFVSAGVSLCAALQVCLSSDELGLFIMRAVFHQDSILNCKIELPGVVRKIPFKDDLIGEISQFSAHSRLCLIRGILTTVPRAVLDTHFVVSNDDLNGVSAFCDDGYAVKTILYDAILPELCNYAENPVDSHSNFHALTVMQICLQQMKTLLQSGASGVIDNYDPVPDEMGARILKIVWCNLEDPLSQTVKQAHLIFDLYVDVQSCLKWADGSENIKLFLKKIASDLLDLGPRCKGRYVPLATLTTRMGARSILDINSNLLFETTKAYIDDDVCCAATTFLKCFLECLRDEFWSSFGVEGGYEKYRGTCLLPFLRGLASGDAKLRSNLNTYALPVLLDLDVDSVFSMFALIGICQGGESPFFASEITFADFSLEFEHRVAVLVSLLKVSRGLALMEGDVGWCEGSLLHPDSLTVLDMDMDNSDFQCVVVIKGIEVKIPVMWFILALSHIDESLRMDAAETLFLNPKTSSLPSSLELSLMRRAVPLNMRCCSTSFQMKWNSMFRKFFSRVRTALERQLKLGTWKPIVSADSNGVCLYTEAEKIIEHRANDLLDFMKWLSCFLFFSCYPSAPYERKIMAMELILIMLNVWPLVRPSLGNQEVVWSETNLHPYSKGFTLPNSTLLLVGSVIDSWDQLRLSSFRILLLFPTPLPGICCPDVVQEAIMWAKKLVCSPRVRESDAGALIFRLLFRKYVLELGWILRPSCNNVLQSPKPGLMNGASQNDRSSTPVLTYMISLIDWLLVAVEDAEENLREACENSFVHGILLTLRYTFEELDWSSIVVTHISETKHALERLLELVMRITSLALWVVSADAWYLPDDMEDMVDDDSLLLDIQDETDSSGIKIESEVTSKSLQEGRPSEQTVMVGCWLAMKEVSLLLGTVVRKVPLPTPDEKGNIVGYIGDEFIVTSGAILDVKQLETVGNHFLEVLLKMKHNGAIDKTRAGFTALCNHLLCSNDSRLCKLTESWMDQLMERTVSKGQTVDDLLRRSAGIPAAFIAFFLAEPEGTPKRLLPRALRWLIDIVQRSLTELPGINSSKGESGSVFSSKSSPETGCIQLPKMNGGKEMSKVRDEGVVPTVHAFNVLRATFNDANLATDTSGFSAEALIMSIQSFSSPYWEVRNSACLSYTALLRRMIGFLNVQKRESARRSLTGLEFFHRYPALHSFLFNELQAATEFLVDGSSRHVEFNLKNDVHPSLCPMLILLSRLKPSPIMSDSGDALDPFLFMPFIQRCSVQSNFRIRLLASRALTGLVSNEKLKVVLLKIASELHSHIMNPDFNSIHGVLLQLNALVDTNCRNLSDSSKKDEILLELFKILATCSWIARPPRCPCPTLNCCLLEVLDNMLSVARTYKDSKSAVLIWNLLWELSSECLDSETASAHVYFDPTIQELRKQAATSYFNCVFQTSKEVVDNDLSSPASTSSCVAEIEIAFLRFEDRLIHLMSDVSYEVRIATLKWLHSFLKSREPLNTRHQSSCEAIMLCLNNINLQDTLMKLLVSEKHHKCLQYILKILYTWNLLEFQDDNQECMEQRYICRMDCISVFQFWERLVSLFRITRHSKTRRTLICCMGMCIKRISSLCISFLTSEFQKIKTNHFSKQFSRFYNCILYFVDLIEQHSDASEPVNMRKAAAESVIASCMLSHAEAIGSLVFGCQTCDENVVSHFEPAEAIRLYARKTLDLWRTCIKLLEDEDVGLRKKLALDVQKCLLSRKPSENGPPSISSRQVEEVIESCFKHLSTVFGHWLGYLDYLCCWVMSVANNANYVVSGDDLVRRVFDKEIDNHHEEKMLICQICCLQLEDISITEPGEGNSWIKNGARDLLHEWRRRFCQQLIEITKNIGQHGRIDLDRWHWQLQRRLFTTLCEFTCNLCFIKLHFKRWTSGYRVQVI</sequence>
<feature type="domain" description="tRNA (32-2'-O)-methyltransferase regulator THADA-like TPR repeats region" evidence="5">
    <location>
        <begin position="565"/>
        <end position="834"/>
    </location>
</feature>
<dbReference type="Pfam" id="PF25151">
    <property type="entry name" value="TPR_Trm732_C"/>
    <property type="match status" value="1"/>
</dbReference>
<feature type="compositionally biased region" description="Low complexity" evidence="3">
    <location>
        <begin position="1281"/>
        <end position="1295"/>
    </location>
</feature>